<evidence type="ECO:0000256" key="4">
    <source>
        <dbReference type="ARBA" id="ARBA00022989"/>
    </source>
</evidence>
<feature type="domain" description="SSD" evidence="8">
    <location>
        <begin position="299"/>
        <end position="431"/>
    </location>
</feature>
<dbReference type="InterPro" id="IPR004869">
    <property type="entry name" value="MMPL_dom"/>
</dbReference>
<feature type="transmembrane region" description="Helical" evidence="7">
    <location>
        <begin position="714"/>
        <end position="733"/>
    </location>
</feature>
<dbReference type="RefSeq" id="WP_084733787.1">
    <property type="nucleotide sequence ID" value="NZ_HF571038.1"/>
</dbReference>
<protein>
    <submittedName>
        <fullName evidence="9">Integral membrane protein</fullName>
    </submittedName>
</protein>
<evidence type="ECO:0000256" key="5">
    <source>
        <dbReference type="ARBA" id="ARBA00023136"/>
    </source>
</evidence>
<gene>
    <name evidence="9" type="ORF">BN13_1060029</name>
</gene>
<evidence type="ECO:0000256" key="7">
    <source>
        <dbReference type="SAM" id="Phobius"/>
    </source>
</evidence>
<evidence type="ECO:0000259" key="8">
    <source>
        <dbReference type="PROSITE" id="PS50156"/>
    </source>
</evidence>
<feature type="transmembrane region" description="Helical" evidence="7">
    <location>
        <begin position="309"/>
        <end position="329"/>
    </location>
</feature>
<keyword evidence="10" id="KW-1185">Reference proteome</keyword>
<feature type="transmembrane region" description="Helical" evidence="7">
    <location>
        <begin position="650"/>
        <end position="669"/>
    </location>
</feature>
<keyword evidence="3 7" id="KW-0812">Transmembrane</keyword>
<keyword evidence="4 7" id="KW-1133">Transmembrane helix</keyword>
<evidence type="ECO:0000256" key="6">
    <source>
        <dbReference type="SAM" id="MobiDB-lite"/>
    </source>
</evidence>
<dbReference type="STRING" id="1193518.BN13_1060029"/>
<evidence type="ECO:0000256" key="2">
    <source>
        <dbReference type="ARBA" id="ARBA00022475"/>
    </source>
</evidence>
<feature type="transmembrane region" description="Helical" evidence="7">
    <location>
        <begin position="676"/>
        <end position="702"/>
    </location>
</feature>
<dbReference type="PANTHER" id="PTHR33406">
    <property type="entry name" value="MEMBRANE PROTEIN MJ1562-RELATED"/>
    <property type="match status" value="1"/>
</dbReference>
<feature type="region of interest" description="Disordered" evidence="6">
    <location>
        <begin position="448"/>
        <end position="472"/>
    </location>
</feature>
<proteinExistence type="predicted"/>
<feature type="transmembrane region" description="Helical" evidence="7">
    <location>
        <begin position="282"/>
        <end position="302"/>
    </location>
</feature>
<accession>A0A077M2Z5</accession>
<organism evidence="9 10">
    <name type="scientific">Nostocoides jenkinsii Ben 74</name>
    <dbReference type="NCBI Taxonomy" id="1193518"/>
    <lineage>
        <taxon>Bacteria</taxon>
        <taxon>Bacillati</taxon>
        <taxon>Actinomycetota</taxon>
        <taxon>Actinomycetes</taxon>
        <taxon>Micrococcales</taxon>
        <taxon>Intrasporangiaceae</taxon>
        <taxon>Nostocoides</taxon>
    </lineage>
</organism>
<dbReference type="Proteomes" id="UP000035720">
    <property type="component" value="Unassembled WGS sequence"/>
</dbReference>
<feature type="transmembrane region" description="Helical" evidence="7">
    <location>
        <begin position="335"/>
        <end position="353"/>
    </location>
</feature>
<evidence type="ECO:0000256" key="3">
    <source>
        <dbReference type="ARBA" id="ARBA00022692"/>
    </source>
</evidence>
<feature type="transmembrane region" description="Helical" evidence="7">
    <location>
        <begin position="765"/>
        <end position="785"/>
    </location>
</feature>
<feature type="transmembrane region" description="Helical" evidence="7">
    <location>
        <begin position="374"/>
        <end position="396"/>
    </location>
</feature>
<keyword evidence="2" id="KW-1003">Cell membrane</keyword>
<feature type="transmembrane region" description="Helical" evidence="7">
    <location>
        <begin position="490"/>
        <end position="510"/>
    </location>
</feature>
<dbReference type="InterPro" id="IPR000731">
    <property type="entry name" value="SSD"/>
</dbReference>
<comment type="subcellular location">
    <subcellularLocation>
        <location evidence="1">Cell membrane</location>
        <topology evidence="1">Multi-pass membrane protein</topology>
    </subcellularLocation>
</comment>
<dbReference type="OrthoDB" id="7051771at2"/>
<dbReference type="Pfam" id="PF03176">
    <property type="entry name" value="MMPL"/>
    <property type="match status" value="2"/>
</dbReference>
<dbReference type="AlphaFoldDB" id="A0A077M2Z5"/>
<evidence type="ECO:0000313" key="10">
    <source>
        <dbReference type="Proteomes" id="UP000035720"/>
    </source>
</evidence>
<keyword evidence="5 7" id="KW-0472">Membrane</keyword>
<sequence length="875" mass="91073">MAQLLQRLGRFCADYAGRVLAFWAVILLAIGGAAASFGTPMTNEFRFPGAAFERVGEDLGAALPELRGGFGTVVFETQSGEFTPAQREAIKTTLAKWQQVPQVTGVVDPFAAQERIDAADDKLATAKVKLDQGYADLAANRTKLDQANYSLAQGQGLIELAERKNPKDPGLTTLRPQVAAAEKKLAAAEAKWEKGRDQLDAGWAAYTQGKQQADALGDVRFVSQDGHVAVAQIRFDTDARSVPYEIRAEIPAIGSSLTKSDVTVNYSAEIAQEMSLVGPGEIIGLGVALLVLLAMLGSLVAAGLPLVGAMLGVGVGLGGAVAATHFFAMNQMTPSLALMLGLAVGIDYALFIVNRHRQMYLGGTDLRASIARAVGTAGSAVAFAGLTVIIALTALVLSGLPILAQMGLVAAGTVLAAVLVALTVTPALLRVIGPRVAAKKTWRNHGYAVPGDPASRSVSGGAGLEEGAGVEEGEEEHGGWYVRLVTRRPWLTTAGVVAVIAVLAAPLFSLRLGLPDGSSEPASSTAYAAYEGVATNFGPGVNGPIVAVATLDKAPADDAALQAIQARLASTFDGIDGVAGVAVAGVSADQRTIAMQVVPTTGPAEAQTVDTVHAITDRARFLSADLGADIGVTGQTVANIEISQRLSDALPGYLATVIGLSLIILLLVFRSVLVPLIATVGFLFSVAAAFGVTVAVYQWGWLAEVFGVTEPGPIMSFMPIILIGVLFGLAMDYQMFLVSGMREAYVHGQDARTAVRTGFEHGAKVVTAAALIMFAVFGGFVFAHLTMIRPIGLGLAVGVIVDAVIVRMTLVPALMHLLGERAWWMPAWLDRVVPNVDVEGASLAPENPAGEQALEDRSGVAGTHARRAEVAEVTV</sequence>
<dbReference type="PROSITE" id="PS50156">
    <property type="entry name" value="SSD"/>
    <property type="match status" value="1"/>
</dbReference>
<dbReference type="Gene3D" id="1.20.1640.10">
    <property type="entry name" value="Multidrug efflux transporter AcrB transmembrane domain"/>
    <property type="match status" value="2"/>
</dbReference>
<feature type="transmembrane region" description="Helical" evidence="7">
    <location>
        <begin position="402"/>
        <end position="429"/>
    </location>
</feature>
<evidence type="ECO:0000313" key="9">
    <source>
        <dbReference type="EMBL" id="CCI51501.1"/>
    </source>
</evidence>
<dbReference type="EMBL" id="CAJC01000009">
    <property type="protein sequence ID" value="CCI51501.1"/>
    <property type="molecule type" value="Genomic_DNA"/>
</dbReference>
<evidence type="ECO:0000256" key="1">
    <source>
        <dbReference type="ARBA" id="ARBA00004651"/>
    </source>
</evidence>
<name>A0A077M2Z5_9MICO</name>
<feature type="transmembrane region" description="Helical" evidence="7">
    <location>
        <begin position="791"/>
        <end position="815"/>
    </location>
</feature>
<comment type="caution">
    <text evidence="9">The sequence shown here is derived from an EMBL/GenBank/DDBJ whole genome shotgun (WGS) entry which is preliminary data.</text>
</comment>
<dbReference type="GO" id="GO:0005886">
    <property type="term" value="C:plasma membrane"/>
    <property type="evidence" value="ECO:0007669"/>
    <property type="project" value="UniProtKB-SubCell"/>
</dbReference>
<dbReference type="SUPFAM" id="SSF82866">
    <property type="entry name" value="Multidrug efflux transporter AcrB transmembrane domain"/>
    <property type="match status" value="2"/>
</dbReference>
<reference evidence="9 10" key="1">
    <citation type="journal article" date="2013" name="ISME J.">
        <title>A metabolic model for members of the genus Tetrasphaera involved in enhanced biological phosphorus removal.</title>
        <authorList>
            <person name="Kristiansen R."/>
            <person name="Nguyen H.T.T."/>
            <person name="Saunders A.M."/>
            <person name="Nielsen J.L."/>
            <person name="Wimmer R."/>
            <person name="Le V.Q."/>
            <person name="McIlroy S.J."/>
            <person name="Petrovski S."/>
            <person name="Seviour R.J."/>
            <person name="Calteau A."/>
            <person name="Nielsen K.L."/>
            <person name="Nielsen P.H."/>
        </authorList>
    </citation>
    <scope>NUCLEOTIDE SEQUENCE [LARGE SCALE GENOMIC DNA]</scope>
    <source>
        <strain evidence="9 10">Ben 74</strain>
    </source>
</reference>
<dbReference type="InterPro" id="IPR050545">
    <property type="entry name" value="Mycobact_MmpL"/>
</dbReference>
<dbReference type="PANTHER" id="PTHR33406:SF13">
    <property type="entry name" value="MEMBRANE PROTEIN YDFJ"/>
    <property type="match status" value="1"/>
</dbReference>